<keyword evidence="1" id="KW-0862">Zinc</keyword>
<dbReference type="Pfam" id="PF03101">
    <property type="entry name" value="FAR1"/>
    <property type="match status" value="1"/>
</dbReference>
<dbReference type="PROSITE" id="PS50966">
    <property type="entry name" value="ZF_SWIM"/>
    <property type="match status" value="1"/>
</dbReference>
<dbReference type="VEuPathDB" id="FungiDB:RhiirFUN_024237"/>
<feature type="domain" description="CCHC-type" evidence="3">
    <location>
        <begin position="754"/>
        <end position="769"/>
    </location>
</feature>
<organism evidence="5 6">
    <name type="scientific">Rhizophagus irregularis</name>
    <dbReference type="NCBI Taxonomy" id="588596"/>
    <lineage>
        <taxon>Eukaryota</taxon>
        <taxon>Fungi</taxon>
        <taxon>Fungi incertae sedis</taxon>
        <taxon>Mucoromycota</taxon>
        <taxon>Glomeromycotina</taxon>
        <taxon>Glomeromycetes</taxon>
        <taxon>Glomerales</taxon>
        <taxon>Glomeraceae</taxon>
        <taxon>Rhizophagus</taxon>
    </lineage>
</organism>
<evidence type="ECO:0000259" key="4">
    <source>
        <dbReference type="PROSITE" id="PS50966"/>
    </source>
</evidence>
<evidence type="ECO:0000313" key="6">
    <source>
        <dbReference type="Proteomes" id="UP000684084"/>
    </source>
</evidence>
<evidence type="ECO:0008006" key="7">
    <source>
        <dbReference type="Google" id="ProtNLM"/>
    </source>
</evidence>
<dbReference type="InterPro" id="IPR018289">
    <property type="entry name" value="MULE_transposase_dom"/>
</dbReference>
<dbReference type="EMBL" id="CAGKOT010000033">
    <property type="protein sequence ID" value="CAB5374500.1"/>
    <property type="molecule type" value="Genomic_DNA"/>
</dbReference>
<keyword evidence="1" id="KW-0863">Zinc-finger</keyword>
<comment type="caution">
    <text evidence="5">The sequence shown here is derived from an EMBL/GenBank/DDBJ whole genome shotgun (WGS) entry which is preliminary data.</text>
</comment>
<dbReference type="InterPro" id="IPR007527">
    <property type="entry name" value="Znf_SWIM"/>
</dbReference>
<gene>
    <name evidence="5" type="ORF">CHRIB12_LOCUS14476</name>
</gene>
<feature type="region of interest" description="Disordered" evidence="2">
    <location>
        <begin position="1"/>
        <end position="21"/>
    </location>
</feature>
<dbReference type="PROSITE" id="PS50158">
    <property type="entry name" value="ZF_CCHC"/>
    <property type="match status" value="1"/>
</dbReference>
<evidence type="ECO:0000313" key="5">
    <source>
        <dbReference type="EMBL" id="CAB5374500.1"/>
    </source>
</evidence>
<reference evidence="5" key="1">
    <citation type="submission" date="2020-05" db="EMBL/GenBank/DDBJ databases">
        <authorList>
            <person name="Rincon C."/>
            <person name="Sanders R I."/>
            <person name="Robbins C."/>
            <person name="Chaturvedi A."/>
        </authorList>
    </citation>
    <scope>NUCLEOTIDE SEQUENCE</scope>
    <source>
        <strain evidence="5">CHB12</strain>
    </source>
</reference>
<dbReference type="VEuPathDB" id="FungiDB:RhiirFUN_011824"/>
<dbReference type="AlphaFoldDB" id="A0A916EB98"/>
<dbReference type="VEuPathDB" id="FungiDB:RhiirFUN_025402"/>
<protein>
    <recommendedName>
        <fullName evidence="7">Protein far1-related sequence 11-like</fullName>
    </recommendedName>
</protein>
<dbReference type="GO" id="GO:0008270">
    <property type="term" value="F:zinc ion binding"/>
    <property type="evidence" value="ECO:0007669"/>
    <property type="project" value="UniProtKB-KW"/>
</dbReference>
<evidence type="ECO:0000256" key="1">
    <source>
        <dbReference type="PROSITE-ProRule" id="PRU00047"/>
    </source>
</evidence>
<dbReference type="InterPro" id="IPR001878">
    <property type="entry name" value="Znf_CCHC"/>
</dbReference>
<dbReference type="PANTHER" id="PTHR47718">
    <property type="entry name" value="OS01G0519700 PROTEIN"/>
    <property type="match status" value="1"/>
</dbReference>
<evidence type="ECO:0000259" key="3">
    <source>
        <dbReference type="PROSITE" id="PS50158"/>
    </source>
</evidence>
<dbReference type="GO" id="GO:0003676">
    <property type="term" value="F:nucleic acid binding"/>
    <property type="evidence" value="ECO:0007669"/>
    <property type="project" value="InterPro"/>
</dbReference>
<feature type="domain" description="SWIM-type" evidence="4">
    <location>
        <begin position="533"/>
        <end position="567"/>
    </location>
</feature>
<dbReference type="Pfam" id="PF10551">
    <property type="entry name" value="MULE"/>
    <property type="match status" value="1"/>
</dbReference>
<keyword evidence="1" id="KW-0479">Metal-binding</keyword>
<accession>A0A916EB98</accession>
<dbReference type="InterPro" id="IPR004330">
    <property type="entry name" value="FAR1_DNA_bnd_dom"/>
</dbReference>
<dbReference type="Proteomes" id="UP000684084">
    <property type="component" value="Unassembled WGS sequence"/>
</dbReference>
<evidence type="ECO:0000256" key="2">
    <source>
        <dbReference type="SAM" id="MobiDB-lite"/>
    </source>
</evidence>
<proteinExistence type="predicted"/>
<dbReference type="PANTHER" id="PTHR47718:SF3">
    <property type="entry name" value="PROTEIN FAR1-RELATED SEQUENCE 5-LIKE"/>
    <property type="match status" value="1"/>
</dbReference>
<sequence length="773" mass="89235">MTEDSDIGFLDNSSENDHYEDYENGFESEHEEQVLSTGKEFDSWEDVDKFFDEYALSKGFAIRKCRGDYVTLGDGSQRLVRRTYSCTFSGNYKPNKVTDISKQRQRTSNSIGCPWKASLNWPKTSPLIHLTSFNDDHNHSLNPLIHKISPKYRRFSEEIKADIKFYMTYGGPSIGAKIIRNLLQAKYPQQYIHSKTLYNSIQECKPLTPTVLQHDATNLLNLLRELQTKNPEWYYQARFDETDERLTSIFWMSPMQKQLWLRYHDIVVNDSTYKKNRYDLTLNIIVCVDCDNHTRLIACALVDDETEATFKWIYENVKIATGNVVPHSIYTDGDPAMFRAIKGVFDTTARNSLNVEKFNFYWEKLKNDYPLAVPYLNRVLDQNRAAWAFCYNRKMFTAGIQSTSRVEAMNSIIASDTNRSTGLCQLFNVLMGRCDLEAESVLINQQLQKQPNISLPTVYNTIYKSIDEEIQSYLLPNMHNRLQGDIDNTTEGYLEEMYKKPQINLKTLLECVEQQSITSLWIIRPMVSSWNHYILILNDGSFLCTCFTIINFGIPCRHFFCLMRYTSNAQFTMALINRRWFNDDKVFDSTIDTSITRSISIVQEESYIDNPLTPKCQILSILRGKVIDTEPVKKLSKQKQQFIEGHECVTKALNLAIKTDSVDELVGLCNRFMSSHIHLNTQQTNGTYQNDPNHISNPIVYNVRGRPPKRLKSAVEIARNKRPFKEITNVSHNDEQNAETSAAAAEVNLSRGQRKCKNCGKLGHYRKNCGNNA</sequence>
<name>A0A916EB98_9GLOM</name>
<dbReference type="OrthoDB" id="3261031at2759"/>